<dbReference type="GO" id="GO:0031201">
    <property type="term" value="C:SNARE complex"/>
    <property type="evidence" value="ECO:0007669"/>
    <property type="project" value="TreeGrafter"/>
</dbReference>
<evidence type="ECO:0000256" key="2">
    <source>
        <dbReference type="ARBA" id="ARBA00004556"/>
    </source>
</evidence>
<dbReference type="CDD" id="cd15888">
    <property type="entry name" value="SNARE_SNAP47N"/>
    <property type="match status" value="1"/>
</dbReference>
<dbReference type="GO" id="GO:0012505">
    <property type="term" value="C:endomembrane system"/>
    <property type="evidence" value="ECO:0007669"/>
    <property type="project" value="UniProtKB-SubCell"/>
</dbReference>
<dbReference type="PROSITE" id="PS50192">
    <property type="entry name" value="T_SNARE"/>
    <property type="match status" value="1"/>
</dbReference>
<evidence type="ECO:0000256" key="8">
    <source>
        <dbReference type="ARBA" id="ARBA00024443"/>
    </source>
</evidence>
<dbReference type="GO" id="GO:0031629">
    <property type="term" value="P:synaptic vesicle fusion to presynaptic active zone membrane"/>
    <property type="evidence" value="ECO:0007669"/>
    <property type="project" value="TreeGrafter"/>
</dbReference>
<evidence type="ECO:0000256" key="12">
    <source>
        <dbReference type="SAM" id="MobiDB-lite"/>
    </source>
</evidence>
<gene>
    <name evidence="14" type="ORF">SUZIE_168435</name>
</gene>
<dbReference type="GO" id="GO:0098793">
    <property type="term" value="C:presynapse"/>
    <property type="evidence" value="ECO:0007669"/>
    <property type="project" value="GOC"/>
</dbReference>
<evidence type="ECO:0000313" key="14">
    <source>
        <dbReference type="EMBL" id="MBZ3882537.1"/>
    </source>
</evidence>
<reference evidence="14" key="1">
    <citation type="submission" date="2020-03" db="EMBL/GenBank/DDBJ databases">
        <title>Studies in the Genomics of Life Span.</title>
        <authorList>
            <person name="Glass D."/>
        </authorList>
    </citation>
    <scope>NUCLEOTIDE SEQUENCE</scope>
    <source>
        <strain evidence="14">SUZIE</strain>
        <tissue evidence="14">Muscle</tissue>
    </source>
</reference>
<comment type="function">
    <text evidence="10">May play a role in intracellular membrane fusion.</text>
</comment>
<evidence type="ECO:0000313" key="15">
    <source>
        <dbReference type="Proteomes" id="UP001166674"/>
    </source>
</evidence>
<evidence type="ECO:0000256" key="1">
    <source>
        <dbReference type="ARBA" id="ARBA00004308"/>
    </source>
</evidence>
<sequence>METSTLQSRRVAWCGRRAGQMSADVCLYSWPCSYYLDLEKRWVPGKLSLRPRSLQFTTERAGAALVGVPLCSVVAIRKEATHLIFSAITVLERSRRKHWFSSLQPSRNAVFSVIEHFWRELLLAQPGAAAEQTPSPSTKGQELTGLMASSQRRLEDAAKALHHQGEQLESVMQGLQKMESDLDVADRLLTELESPSWWPFSAKLWKMPAEVKRGDSASGAGSEPSGKDRVLIKVPAVVSQGPELHVRPGGLAVLASGLEIRDSSAALLHRFEREDVDDIRVHSPYEISVRQRFIGRPDVAYRVISAKMPEVIPILEVQFGKKVERLPAAAGLRSTGASSPTERRCSSWRAAPGLKACATRGELLAGGQEGGPLQLQGGQPLLSEREAQELTQNCFCAGFAGNVKATSSTRGLEMVRPNVALGCPQSGAVQMLERSLHLQFSVLSCPVLEAPPSPSCRTVKQVQTEGEFHRVQGQQDGLQQKRGSVGSALPPDGRTHHSPQLMPHEGTLSAACDVLVTASTRDKEDTSLICSIHHKVCDCDFSREYRQLVGGVVRRRRTQCTALRCHRRDCVQAQLLALQLACGQRTARPTPPDTDVKGRDAAAASCDEDFSALSRSRGTAVTRSPLLVESCRVTGQDQEPGLSHTLPATSRQHPEPTSVQGTPSEAVGVVDSANPQILTTLKGLALDSEAELERQDEALGGITSAVDRATLTVDKHNRRMKRLT</sequence>
<evidence type="ECO:0000256" key="6">
    <source>
        <dbReference type="ARBA" id="ARBA00023136"/>
    </source>
</evidence>
<dbReference type="GO" id="GO:0005484">
    <property type="term" value="F:SNAP receptor activity"/>
    <property type="evidence" value="ECO:0007669"/>
    <property type="project" value="TreeGrafter"/>
</dbReference>
<evidence type="ECO:0000256" key="4">
    <source>
        <dbReference type="ARBA" id="ARBA00022737"/>
    </source>
</evidence>
<accession>A0AA41N331</accession>
<feature type="domain" description="T-SNARE coiled-coil homology" evidence="13">
    <location>
        <begin position="678"/>
        <end position="723"/>
    </location>
</feature>
<comment type="similarity">
    <text evidence="7">Belongs to the SVAP1 family.</text>
</comment>
<dbReference type="GO" id="GO:0019905">
    <property type="term" value="F:syntaxin binding"/>
    <property type="evidence" value="ECO:0007669"/>
    <property type="project" value="TreeGrafter"/>
</dbReference>
<feature type="region of interest" description="Disordered" evidence="12">
    <location>
        <begin position="471"/>
        <end position="502"/>
    </location>
</feature>
<evidence type="ECO:0000256" key="11">
    <source>
        <dbReference type="ARBA" id="ARBA00063368"/>
    </source>
</evidence>
<organism evidence="14 15">
    <name type="scientific">Sciurus carolinensis</name>
    <name type="common">Eastern gray squirrel</name>
    <dbReference type="NCBI Taxonomy" id="30640"/>
    <lineage>
        <taxon>Eukaryota</taxon>
        <taxon>Metazoa</taxon>
        <taxon>Chordata</taxon>
        <taxon>Craniata</taxon>
        <taxon>Vertebrata</taxon>
        <taxon>Euteleostomi</taxon>
        <taxon>Mammalia</taxon>
        <taxon>Eutheria</taxon>
        <taxon>Euarchontoglires</taxon>
        <taxon>Glires</taxon>
        <taxon>Rodentia</taxon>
        <taxon>Sciuromorpha</taxon>
        <taxon>Sciuridae</taxon>
        <taxon>Sciurinae</taxon>
        <taxon>Sciurini</taxon>
        <taxon>Sciurus</taxon>
    </lineage>
</organism>
<feature type="compositionally biased region" description="Polar residues" evidence="12">
    <location>
        <begin position="472"/>
        <end position="482"/>
    </location>
</feature>
<keyword evidence="4" id="KW-0677">Repeat</keyword>
<comment type="subunit">
    <text evidence="11">Associates with the BLOC-1 complex. Interacts with BLOC1S6. Forms a complex containing SNAP47, VAMP2 and STX1A.</text>
</comment>
<evidence type="ECO:0000256" key="5">
    <source>
        <dbReference type="ARBA" id="ARBA00023054"/>
    </source>
</evidence>
<comment type="subcellular location">
    <subcellularLocation>
        <location evidence="2">Cytoplasm</location>
        <location evidence="2">Perinuclear region</location>
    </subcellularLocation>
    <subcellularLocation>
        <location evidence="1">Endomembrane system</location>
    </subcellularLocation>
</comment>
<feature type="compositionally biased region" description="Polar residues" evidence="12">
    <location>
        <begin position="646"/>
        <end position="663"/>
    </location>
</feature>
<evidence type="ECO:0000259" key="13">
    <source>
        <dbReference type="PROSITE" id="PS50192"/>
    </source>
</evidence>
<keyword evidence="15" id="KW-1185">Reference proteome</keyword>
<dbReference type="InterPro" id="IPR000727">
    <property type="entry name" value="T_SNARE_dom"/>
</dbReference>
<proteinExistence type="inferred from homology"/>
<dbReference type="Gene3D" id="2.30.29.30">
    <property type="entry name" value="Pleckstrin-homology domain (PH domain)/Phosphotyrosine-binding domain (PTB)"/>
    <property type="match status" value="1"/>
</dbReference>
<keyword evidence="6" id="KW-0472">Membrane</keyword>
<dbReference type="GO" id="GO:0016082">
    <property type="term" value="P:synaptic vesicle priming"/>
    <property type="evidence" value="ECO:0007669"/>
    <property type="project" value="TreeGrafter"/>
</dbReference>
<evidence type="ECO:0000256" key="7">
    <source>
        <dbReference type="ARBA" id="ARBA00024354"/>
    </source>
</evidence>
<keyword evidence="3" id="KW-0963">Cytoplasm</keyword>
<dbReference type="FunFam" id="1.20.5.110:FF:000052">
    <property type="entry name" value="synaptosomal-associated protein 47"/>
    <property type="match status" value="1"/>
</dbReference>
<comment type="caution">
    <text evidence="14">The sequence shown here is derived from an EMBL/GenBank/DDBJ whole genome shotgun (WGS) entry which is preliminary data.</text>
</comment>
<dbReference type="FunFam" id="2.30.29.30:FF:000269">
    <property type="entry name" value="Synaptosomal-associated protein 47"/>
    <property type="match status" value="1"/>
</dbReference>
<dbReference type="Gene3D" id="1.20.5.110">
    <property type="match status" value="2"/>
</dbReference>
<dbReference type="PANTHER" id="PTHR19305:SF1">
    <property type="entry name" value="SYNAPTOSOMAL-ASSOCIATED PROTEIN 47"/>
    <property type="match status" value="1"/>
</dbReference>
<feature type="region of interest" description="Disordered" evidence="12">
    <location>
        <begin position="635"/>
        <end position="663"/>
    </location>
</feature>
<evidence type="ECO:0000256" key="3">
    <source>
        <dbReference type="ARBA" id="ARBA00022490"/>
    </source>
</evidence>
<dbReference type="InterPro" id="IPR011993">
    <property type="entry name" value="PH-like_dom_sf"/>
</dbReference>
<dbReference type="EMBL" id="JAATJV010382370">
    <property type="protein sequence ID" value="MBZ3882537.1"/>
    <property type="molecule type" value="Genomic_DNA"/>
</dbReference>
<name>A0AA41N331_SCICA</name>
<dbReference type="AlphaFoldDB" id="A0AA41N331"/>
<evidence type="ECO:0000256" key="9">
    <source>
        <dbReference type="ARBA" id="ARBA00032027"/>
    </source>
</evidence>
<dbReference type="GO" id="GO:0048471">
    <property type="term" value="C:perinuclear region of cytoplasm"/>
    <property type="evidence" value="ECO:0007669"/>
    <property type="project" value="UniProtKB-SubCell"/>
</dbReference>
<evidence type="ECO:0000256" key="10">
    <source>
        <dbReference type="ARBA" id="ARBA00055054"/>
    </source>
</evidence>
<dbReference type="Proteomes" id="UP001166674">
    <property type="component" value="Unassembled WGS sequence"/>
</dbReference>
<dbReference type="GO" id="GO:0005886">
    <property type="term" value="C:plasma membrane"/>
    <property type="evidence" value="ECO:0007669"/>
    <property type="project" value="TreeGrafter"/>
</dbReference>
<dbReference type="SUPFAM" id="SSF58038">
    <property type="entry name" value="SNARE fusion complex"/>
    <property type="match status" value="2"/>
</dbReference>
<keyword evidence="5" id="KW-0175">Coiled coil</keyword>
<protein>
    <recommendedName>
        <fullName evidence="8">Synaptosomal-associated protein 47</fullName>
    </recommendedName>
    <alternativeName>
        <fullName evidence="9">Synaptosomal-associated 47 kDa protein</fullName>
    </alternativeName>
</protein>
<dbReference type="PANTHER" id="PTHR19305">
    <property type="entry name" value="SYNAPTOSOMAL ASSOCIATED PROTEIN"/>
    <property type="match status" value="1"/>
</dbReference>